<dbReference type="KEGG" id="mhl:MHLP_02725"/>
<accession>I7BA12</accession>
<sequence length="223" mass="25231">MNKVLAVKYALTVGGAGGAVAGVAQVASGLSEQIEERFETAGGAEAETVTQGVNLQPAEVEANKQKEDEKRAHEEGRIYVKELTQEQKAREEKRISEAKKTRLVFTARSEDSRFVVVAVPEDVFKSKHNINWNRDGDMPWMEYVNFWADIKGGVGSNEMIKGWVDELNQDLAKNPTPYQRYKEYASKLEEAINKKVHVWKDLLGMEEFQKLQESLKKAKETLR</sequence>
<reference evidence="2" key="2">
    <citation type="submission" date="2012-07" db="EMBL/GenBank/DDBJ databases">
        <title>Complete genome sequence of 'Candidatus Mycoplasma haemolamae'.</title>
        <authorList>
            <person name="Guimaraes A.M.S."/>
            <person name="Toth B."/>
            <person name="Santos A.P."/>
            <person name="Nascimento N.C."/>
            <person name="Sojka J.E."/>
            <person name="Messick J.B."/>
        </authorList>
    </citation>
    <scope>NUCLEOTIDE SEQUENCE [LARGE SCALE GENOMIC DNA]</scope>
    <source>
        <strain evidence="2">Purdue</strain>
    </source>
</reference>
<dbReference type="EMBL" id="CP003731">
    <property type="protein sequence ID" value="AFO52125.1"/>
    <property type="molecule type" value="Genomic_DNA"/>
</dbReference>
<evidence type="ECO:0000313" key="2">
    <source>
        <dbReference type="Proteomes" id="UP000006502"/>
    </source>
</evidence>
<organism evidence="1 2">
    <name type="scientific">Mycoplasma haematolamae (strain Purdue)</name>
    <dbReference type="NCBI Taxonomy" id="1212765"/>
    <lineage>
        <taxon>Bacteria</taxon>
        <taxon>Bacillati</taxon>
        <taxon>Mycoplasmatota</taxon>
        <taxon>Mollicutes</taxon>
        <taxon>Mycoplasmataceae</taxon>
        <taxon>Mycoplasma</taxon>
    </lineage>
</organism>
<evidence type="ECO:0000313" key="1">
    <source>
        <dbReference type="EMBL" id="AFO52125.1"/>
    </source>
</evidence>
<dbReference type="Proteomes" id="UP000006502">
    <property type="component" value="Chromosome"/>
</dbReference>
<dbReference type="HOGENOM" id="CLU_1239040_0_0_14"/>
<dbReference type="PATRIC" id="fig|1212765.3.peg.612"/>
<dbReference type="AlphaFoldDB" id="I7BA12"/>
<gene>
    <name evidence="1" type="ordered locus">MHLP_02725</name>
</gene>
<protein>
    <submittedName>
        <fullName evidence="1">Uncharacterized protein</fullName>
    </submittedName>
</protein>
<dbReference type="STRING" id="1212765.MHLP_02725"/>
<proteinExistence type="predicted"/>
<name>I7BA12_MYCHA</name>
<keyword evidence="2" id="KW-1185">Reference proteome</keyword>
<reference evidence="1 2" key="1">
    <citation type="journal article" date="2012" name="J. Bacteriol.">
        <title>Genome Sequence of "Candidatus Mycoplasma haemolamae" Strain Purdue, a Red Blood Cell Pathogen of Alpacas (Vicugna pacos) and Llamas (Lama glama).</title>
        <authorList>
            <person name="Guimaraes A.M."/>
            <person name="Toth B."/>
            <person name="Santos A.P."/>
            <person name="do Nascimento N.C."/>
            <person name="Kritchevsky J.E."/>
            <person name="Messick J.B."/>
        </authorList>
    </citation>
    <scope>NUCLEOTIDE SEQUENCE [LARGE SCALE GENOMIC DNA]</scope>
    <source>
        <strain evidence="1 2">Purdue</strain>
    </source>
</reference>